<evidence type="ECO:0000313" key="2">
    <source>
        <dbReference type="Proteomes" id="UP000182894"/>
    </source>
</evidence>
<reference evidence="2" key="1">
    <citation type="submission" date="2016-10" db="EMBL/GenBank/DDBJ databases">
        <authorList>
            <person name="Varghese N."/>
            <person name="Submissions S."/>
        </authorList>
    </citation>
    <scope>NUCLEOTIDE SEQUENCE [LARGE SCALE GENOMIC DNA]</scope>
    <source>
        <strain evidence="2">ATCC 700689</strain>
    </source>
</reference>
<dbReference type="STRING" id="89065.SAMN05216605_10783"/>
<keyword evidence="2" id="KW-1185">Reference proteome</keyword>
<dbReference type="OrthoDB" id="5296954at2"/>
<dbReference type="AlphaFoldDB" id="A0A1G8DLV1"/>
<protein>
    <recommendedName>
        <fullName evidence="3">Lipoprotein</fullName>
    </recommendedName>
</protein>
<evidence type="ECO:0000313" key="1">
    <source>
        <dbReference type="EMBL" id="SDH58656.1"/>
    </source>
</evidence>
<dbReference type="InterPro" id="IPR024409">
    <property type="entry name" value="DUF3833"/>
</dbReference>
<dbReference type="Pfam" id="PF12915">
    <property type="entry name" value="DUF3833"/>
    <property type="match status" value="1"/>
</dbReference>
<dbReference type="EMBL" id="FNCO01000007">
    <property type="protein sequence ID" value="SDH58656.1"/>
    <property type="molecule type" value="Genomic_DNA"/>
</dbReference>
<evidence type="ECO:0008006" key="3">
    <source>
        <dbReference type="Google" id="ProtNLM"/>
    </source>
</evidence>
<dbReference type="RefSeq" id="WP_074753254.1">
    <property type="nucleotide sequence ID" value="NZ_FNCO01000007.1"/>
</dbReference>
<organism evidence="1 2">
    <name type="scientific">Pseudomonas abietaniphila</name>
    <dbReference type="NCBI Taxonomy" id="89065"/>
    <lineage>
        <taxon>Bacteria</taxon>
        <taxon>Pseudomonadati</taxon>
        <taxon>Pseudomonadota</taxon>
        <taxon>Gammaproteobacteria</taxon>
        <taxon>Pseudomonadales</taxon>
        <taxon>Pseudomonadaceae</taxon>
        <taxon>Pseudomonas</taxon>
    </lineage>
</organism>
<sequence>MLKRLLLWICVGLAGCSSVDVQQYRQEKPTLELRRFFTGHLEAWGMFQKRSGEVTKRFVVKIHGYPRGDQMILEENFTYSDGTRQQRIWTLTPDGEGRWRGRAADVVGEALGEVAGNTLHWKYVLSLPVDGKVYQVDFDDWMYLMDDSTMINRSSMSKFGVEAGQVTLFFRKQPEAPTPVAAPDAQEIEQ</sequence>
<dbReference type="Proteomes" id="UP000182894">
    <property type="component" value="Unassembled WGS sequence"/>
</dbReference>
<name>A0A1G8DLV1_9PSED</name>
<proteinExistence type="predicted"/>
<accession>A0A1G8DLV1</accession>
<dbReference type="PROSITE" id="PS51257">
    <property type="entry name" value="PROKAR_LIPOPROTEIN"/>
    <property type="match status" value="1"/>
</dbReference>
<gene>
    <name evidence="1" type="ORF">SAMN05216605_10783</name>
</gene>